<gene>
    <name evidence="1" type="ORF">M404DRAFT_156941</name>
</gene>
<name>A0A0C3JMP5_PISTI</name>
<dbReference type="OrthoDB" id="2678783at2759"/>
<reference evidence="1 2" key="1">
    <citation type="submission" date="2014-04" db="EMBL/GenBank/DDBJ databases">
        <authorList>
            <consortium name="DOE Joint Genome Institute"/>
            <person name="Kuo A."/>
            <person name="Kohler A."/>
            <person name="Costa M.D."/>
            <person name="Nagy L.G."/>
            <person name="Floudas D."/>
            <person name="Copeland A."/>
            <person name="Barry K.W."/>
            <person name="Cichocki N."/>
            <person name="Veneault-Fourrey C."/>
            <person name="LaButti K."/>
            <person name="Lindquist E.A."/>
            <person name="Lipzen A."/>
            <person name="Lundell T."/>
            <person name="Morin E."/>
            <person name="Murat C."/>
            <person name="Sun H."/>
            <person name="Tunlid A."/>
            <person name="Henrissat B."/>
            <person name="Grigoriev I.V."/>
            <person name="Hibbett D.S."/>
            <person name="Martin F."/>
            <person name="Nordberg H.P."/>
            <person name="Cantor M.N."/>
            <person name="Hua S.X."/>
        </authorList>
    </citation>
    <scope>NUCLEOTIDE SEQUENCE [LARGE SCALE GENOMIC DNA]</scope>
    <source>
        <strain evidence="1 2">Marx 270</strain>
    </source>
</reference>
<dbReference type="InParanoid" id="A0A0C3JMP5"/>
<organism evidence="1 2">
    <name type="scientific">Pisolithus tinctorius Marx 270</name>
    <dbReference type="NCBI Taxonomy" id="870435"/>
    <lineage>
        <taxon>Eukaryota</taxon>
        <taxon>Fungi</taxon>
        <taxon>Dikarya</taxon>
        <taxon>Basidiomycota</taxon>
        <taxon>Agaricomycotina</taxon>
        <taxon>Agaricomycetes</taxon>
        <taxon>Agaricomycetidae</taxon>
        <taxon>Boletales</taxon>
        <taxon>Sclerodermatineae</taxon>
        <taxon>Pisolithaceae</taxon>
        <taxon>Pisolithus</taxon>
    </lineage>
</organism>
<proteinExistence type="predicted"/>
<sequence>MTCGCICFVNANLPEELQEDRRWSKQMLPTLLMWARSFPDPWAISDLELMTALHIITTSLVLDFNSHAVCLGMLTFMLVRLFCLHLN</sequence>
<dbReference type="HOGENOM" id="CLU_2484242_0_0_1"/>
<dbReference type="EMBL" id="KN832012">
    <property type="protein sequence ID" value="KIN98796.1"/>
    <property type="molecule type" value="Genomic_DNA"/>
</dbReference>
<evidence type="ECO:0000313" key="1">
    <source>
        <dbReference type="EMBL" id="KIN98796.1"/>
    </source>
</evidence>
<dbReference type="Proteomes" id="UP000054217">
    <property type="component" value="Unassembled WGS sequence"/>
</dbReference>
<dbReference type="AlphaFoldDB" id="A0A0C3JMP5"/>
<accession>A0A0C3JMP5</accession>
<reference evidence="2" key="2">
    <citation type="submission" date="2015-01" db="EMBL/GenBank/DDBJ databases">
        <title>Evolutionary Origins and Diversification of the Mycorrhizal Mutualists.</title>
        <authorList>
            <consortium name="DOE Joint Genome Institute"/>
            <consortium name="Mycorrhizal Genomics Consortium"/>
            <person name="Kohler A."/>
            <person name="Kuo A."/>
            <person name="Nagy L.G."/>
            <person name="Floudas D."/>
            <person name="Copeland A."/>
            <person name="Barry K.W."/>
            <person name="Cichocki N."/>
            <person name="Veneault-Fourrey C."/>
            <person name="LaButti K."/>
            <person name="Lindquist E.A."/>
            <person name="Lipzen A."/>
            <person name="Lundell T."/>
            <person name="Morin E."/>
            <person name="Murat C."/>
            <person name="Riley R."/>
            <person name="Ohm R."/>
            <person name="Sun H."/>
            <person name="Tunlid A."/>
            <person name="Henrissat B."/>
            <person name="Grigoriev I.V."/>
            <person name="Hibbett D.S."/>
            <person name="Martin F."/>
        </authorList>
    </citation>
    <scope>NUCLEOTIDE SEQUENCE [LARGE SCALE GENOMIC DNA]</scope>
    <source>
        <strain evidence="2">Marx 270</strain>
    </source>
</reference>
<keyword evidence="2" id="KW-1185">Reference proteome</keyword>
<protein>
    <submittedName>
        <fullName evidence="1">Uncharacterized protein</fullName>
    </submittedName>
</protein>
<evidence type="ECO:0000313" key="2">
    <source>
        <dbReference type="Proteomes" id="UP000054217"/>
    </source>
</evidence>